<proteinExistence type="predicted"/>
<reference evidence="2" key="2">
    <citation type="submission" date="2020-11" db="EMBL/GenBank/DDBJ databases">
        <authorList>
            <person name="McCartney M.A."/>
            <person name="Auch B."/>
            <person name="Kono T."/>
            <person name="Mallez S."/>
            <person name="Becker A."/>
            <person name="Gohl D.M."/>
            <person name="Silverstein K.A.T."/>
            <person name="Koren S."/>
            <person name="Bechman K.B."/>
            <person name="Herman A."/>
            <person name="Abrahante J.E."/>
            <person name="Garbe J."/>
        </authorList>
    </citation>
    <scope>NUCLEOTIDE SEQUENCE</scope>
    <source>
        <strain evidence="2">Duluth1</strain>
        <tissue evidence="2">Whole animal</tissue>
    </source>
</reference>
<dbReference type="EMBL" id="JAIWYP010000011">
    <property type="protein sequence ID" value="KAH3736493.1"/>
    <property type="molecule type" value="Genomic_DNA"/>
</dbReference>
<reference evidence="2" key="1">
    <citation type="journal article" date="2019" name="bioRxiv">
        <title>The Genome of the Zebra Mussel, Dreissena polymorpha: A Resource for Invasive Species Research.</title>
        <authorList>
            <person name="McCartney M.A."/>
            <person name="Auch B."/>
            <person name="Kono T."/>
            <person name="Mallez S."/>
            <person name="Zhang Y."/>
            <person name="Obille A."/>
            <person name="Becker A."/>
            <person name="Abrahante J.E."/>
            <person name="Garbe J."/>
            <person name="Badalamenti J.P."/>
            <person name="Herman A."/>
            <person name="Mangelson H."/>
            <person name="Liachko I."/>
            <person name="Sullivan S."/>
            <person name="Sone E.D."/>
            <person name="Koren S."/>
            <person name="Silverstein K.A.T."/>
            <person name="Beckman K.B."/>
            <person name="Gohl D.M."/>
        </authorList>
    </citation>
    <scope>NUCLEOTIDE SEQUENCE</scope>
    <source>
        <strain evidence="2">Duluth1</strain>
        <tissue evidence="2">Whole animal</tissue>
    </source>
</reference>
<sequence>MLLQERSYSQESILLGIRRSKGEAADILRRLSVSASVTDILEKFQCTFGAIDTAESILRKFYACQQEENETVSKYSTRIEDIFSQAVEPDASDRRQDFLLKNVFYQGLHKGLRHAASFKFESIHDYDLFKVEVRKIKPDYKIPEESNAHCSAMNQNDSKG</sequence>
<evidence type="ECO:0000313" key="3">
    <source>
        <dbReference type="Proteomes" id="UP000828390"/>
    </source>
</evidence>
<organism evidence="2 3">
    <name type="scientific">Dreissena polymorpha</name>
    <name type="common">Zebra mussel</name>
    <name type="synonym">Mytilus polymorpha</name>
    <dbReference type="NCBI Taxonomy" id="45954"/>
    <lineage>
        <taxon>Eukaryota</taxon>
        <taxon>Metazoa</taxon>
        <taxon>Spiralia</taxon>
        <taxon>Lophotrochozoa</taxon>
        <taxon>Mollusca</taxon>
        <taxon>Bivalvia</taxon>
        <taxon>Autobranchia</taxon>
        <taxon>Heteroconchia</taxon>
        <taxon>Euheterodonta</taxon>
        <taxon>Imparidentia</taxon>
        <taxon>Neoheterodontei</taxon>
        <taxon>Myida</taxon>
        <taxon>Dreissenoidea</taxon>
        <taxon>Dreissenidae</taxon>
        <taxon>Dreissena</taxon>
    </lineage>
</organism>
<accession>A0A9D4HXL1</accession>
<feature type="domain" description="Paraneoplastic antigen Ma-like C-terminal" evidence="1">
    <location>
        <begin position="21"/>
        <end position="95"/>
    </location>
</feature>
<gene>
    <name evidence="2" type="ORF">DPMN_043062</name>
</gene>
<evidence type="ECO:0000259" key="1">
    <source>
        <dbReference type="Pfam" id="PF14893"/>
    </source>
</evidence>
<name>A0A9D4HXL1_DREPO</name>
<protein>
    <recommendedName>
        <fullName evidence="1">Paraneoplastic antigen Ma-like C-terminal domain-containing protein</fullName>
    </recommendedName>
</protein>
<dbReference type="Pfam" id="PF14893">
    <property type="entry name" value="PNMA"/>
    <property type="match status" value="1"/>
</dbReference>
<dbReference type="AlphaFoldDB" id="A0A9D4HXL1"/>
<evidence type="ECO:0000313" key="2">
    <source>
        <dbReference type="EMBL" id="KAH3736493.1"/>
    </source>
</evidence>
<comment type="caution">
    <text evidence="2">The sequence shown here is derived from an EMBL/GenBank/DDBJ whole genome shotgun (WGS) entry which is preliminary data.</text>
</comment>
<keyword evidence="3" id="KW-1185">Reference proteome</keyword>
<dbReference type="InterPro" id="IPR048270">
    <property type="entry name" value="PNMA_C"/>
</dbReference>
<dbReference type="Proteomes" id="UP000828390">
    <property type="component" value="Unassembled WGS sequence"/>
</dbReference>